<name>A0ABQ6C9G5_9HYPH</name>
<proteinExistence type="predicted"/>
<gene>
    <name evidence="1" type="ORF">GCM10007874_00210</name>
</gene>
<keyword evidence="2" id="KW-1185">Reference proteome</keyword>
<reference evidence="2" key="1">
    <citation type="journal article" date="2019" name="Int. J. Syst. Evol. Microbiol.">
        <title>The Global Catalogue of Microorganisms (GCM) 10K type strain sequencing project: providing services to taxonomists for standard genome sequencing and annotation.</title>
        <authorList>
            <consortium name="The Broad Institute Genomics Platform"/>
            <consortium name="The Broad Institute Genome Sequencing Center for Infectious Disease"/>
            <person name="Wu L."/>
            <person name="Ma J."/>
        </authorList>
    </citation>
    <scope>NUCLEOTIDE SEQUENCE [LARGE SCALE GENOMIC DNA]</scope>
    <source>
        <strain evidence="2">NBRC 101365</strain>
    </source>
</reference>
<accession>A0ABQ6C9G5</accession>
<organism evidence="1 2">
    <name type="scientific">Labrys miyagiensis</name>
    <dbReference type="NCBI Taxonomy" id="346912"/>
    <lineage>
        <taxon>Bacteria</taxon>
        <taxon>Pseudomonadati</taxon>
        <taxon>Pseudomonadota</taxon>
        <taxon>Alphaproteobacteria</taxon>
        <taxon>Hyphomicrobiales</taxon>
        <taxon>Xanthobacteraceae</taxon>
        <taxon>Labrys</taxon>
    </lineage>
</organism>
<evidence type="ECO:0000313" key="1">
    <source>
        <dbReference type="EMBL" id="GLS17006.1"/>
    </source>
</evidence>
<evidence type="ECO:0000313" key="2">
    <source>
        <dbReference type="Proteomes" id="UP001156882"/>
    </source>
</evidence>
<protein>
    <submittedName>
        <fullName evidence="1">Uncharacterized protein</fullName>
    </submittedName>
</protein>
<sequence length="172" mass="18931">MSVTLPRKDVGRLFKAAEAAGRVGVARKNKAVDARPAKQGEIIITFIKGEGEETRSKPARAGDMVVRNRCPETGNEEYLVAEANFRKLYQPGDGKKASAAWREFRPTSIEVRYFIVGEQEGNFVFTAPWGESMIAKSGDAIVQEPDNPSDTYRVAGKSFVCTYEILTKPRGG</sequence>
<dbReference type="Proteomes" id="UP001156882">
    <property type="component" value="Unassembled WGS sequence"/>
</dbReference>
<comment type="caution">
    <text evidence="1">The sequence shown here is derived from an EMBL/GenBank/DDBJ whole genome shotgun (WGS) entry which is preliminary data.</text>
</comment>
<dbReference type="EMBL" id="BSPC01000002">
    <property type="protein sequence ID" value="GLS17006.1"/>
    <property type="molecule type" value="Genomic_DNA"/>
</dbReference>